<protein>
    <recommendedName>
        <fullName evidence="2">Ferrous iron transporter FeoA-like domain-containing protein</fullName>
    </recommendedName>
</protein>
<organism evidence="3 4">
    <name type="scientific">Thermoproteota archaeon</name>
    <dbReference type="NCBI Taxonomy" id="2056631"/>
    <lineage>
        <taxon>Archaea</taxon>
        <taxon>Thermoproteota</taxon>
    </lineage>
</organism>
<reference evidence="3 4" key="1">
    <citation type="submission" date="2018-06" db="EMBL/GenBank/DDBJ databases">
        <title>Extensive metabolic versatility and redundancy in microbially diverse, dynamic hydrothermal sediments.</title>
        <authorList>
            <person name="Dombrowski N."/>
            <person name="Teske A."/>
            <person name="Baker B.J."/>
        </authorList>
    </citation>
    <scope>NUCLEOTIDE SEQUENCE [LARGE SCALE GENOMIC DNA]</scope>
    <source>
        <strain evidence="3">B29_G17</strain>
    </source>
</reference>
<evidence type="ECO:0000313" key="4">
    <source>
        <dbReference type="Proteomes" id="UP000268446"/>
    </source>
</evidence>
<dbReference type="InterPro" id="IPR007167">
    <property type="entry name" value="Fe-transptr_FeoA-like"/>
</dbReference>
<dbReference type="EMBL" id="QMQZ01000078">
    <property type="protein sequence ID" value="RLE51108.1"/>
    <property type="molecule type" value="Genomic_DNA"/>
</dbReference>
<proteinExistence type="predicted"/>
<dbReference type="InterPro" id="IPR038157">
    <property type="entry name" value="FeoA_core_dom"/>
</dbReference>
<gene>
    <name evidence="3" type="ORF">DRJ20_02605</name>
</gene>
<dbReference type="Pfam" id="PF04023">
    <property type="entry name" value="FeoA"/>
    <property type="match status" value="1"/>
</dbReference>
<evidence type="ECO:0000256" key="1">
    <source>
        <dbReference type="ARBA" id="ARBA00023004"/>
    </source>
</evidence>
<name>A0A497EWP6_9CREN</name>
<dbReference type="InterPro" id="IPR053184">
    <property type="entry name" value="FeoA-like"/>
</dbReference>
<evidence type="ECO:0000313" key="3">
    <source>
        <dbReference type="EMBL" id="RLE51108.1"/>
    </source>
</evidence>
<sequence>MQAHWTSSHGLDDVSVSELRSQLTSFKGRIEDVKPLSSLPPGSKCIVAFMIGGYGFLRRLSDMGITPGVEITVMRNAPLGGPIVVQVRGCSVALGRGVASKVFVKVLED</sequence>
<accession>A0A497EWP6</accession>
<dbReference type="InterPro" id="IPR008988">
    <property type="entry name" value="Transcriptional_repressor_C"/>
</dbReference>
<dbReference type="SMART" id="SM00899">
    <property type="entry name" value="FeoA"/>
    <property type="match status" value="1"/>
</dbReference>
<dbReference type="Gene3D" id="2.30.30.90">
    <property type="match status" value="1"/>
</dbReference>
<dbReference type="PANTHER" id="PTHR43151:SF1">
    <property type="entry name" value="SSR2333 PROTEIN"/>
    <property type="match status" value="1"/>
</dbReference>
<keyword evidence="1" id="KW-0408">Iron</keyword>
<dbReference type="AlphaFoldDB" id="A0A497EWP6"/>
<comment type="caution">
    <text evidence="3">The sequence shown here is derived from an EMBL/GenBank/DDBJ whole genome shotgun (WGS) entry which is preliminary data.</text>
</comment>
<dbReference type="PANTHER" id="PTHR43151">
    <property type="entry name" value="FEOA FAMILY PROTEIN"/>
    <property type="match status" value="1"/>
</dbReference>
<dbReference type="SUPFAM" id="SSF50037">
    <property type="entry name" value="C-terminal domain of transcriptional repressors"/>
    <property type="match status" value="1"/>
</dbReference>
<feature type="domain" description="Ferrous iron transporter FeoA-like" evidence="2">
    <location>
        <begin position="34"/>
        <end position="106"/>
    </location>
</feature>
<dbReference type="Proteomes" id="UP000268446">
    <property type="component" value="Unassembled WGS sequence"/>
</dbReference>
<dbReference type="GO" id="GO:0046914">
    <property type="term" value="F:transition metal ion binding"/>
    <property type="evidence" value="ECO:0007669"/>
    <property type="project" value="InterPro"/>
</dbReference>
<evidence type="ECO:0000259" key="2">
    <source>
        <dbReference type="SMART" id="SM00899"/>
    </source>
</evidence>